<protein>
    <recommendedName>
        <fullName evidence="9">Choline transport protein</fullName>
    </recommendedName>
</protein>
<feature type="transmembrane region" description="Helical" evidence="6">
    <location>
        <begin position="486"/>
        <end position="507"/>
    </location>
</feature>
<evidence type="ECO:0000256" key="4">
    <source>
        <dbReference type="ARBA" id="ARBA00022989"/>
    </source>
</evidence>
<reference evidence="7 8" key="1">
    <citation type="submission" date="2019-06" db="EMBL/GenBank/DDBJ databases">
        <authorList>
            <person name="Broberg M."/>
        </authorList>
    </citation>
    <scope>NUCLEOTIDE SEQUENCE [LARGE SCALE GENOMIC DNA]</scope>
</reference>
<feature type="transmembrane region" description="Helical" evidence="6">
    <location>
        <begin position="339"/>
        <end position="359"/>
    </location>
</feature>
<organism evidence="7 8">
    <name type="scientific">Bionectria ochroleuca</name>
    <name type="common">Gliocladium roseum</name>
    <dbReference type="NCBI Taxonomy" id="29856"/>
    <lineage>
        <taxon>Eukaryota</taxon>
        <taxon>Fungi</taxon>
        <taxon>Dikarya</taxon>
        <taxon>Ascomycota</taxon>
        <taxon>Pezizomycotina</taxon>
        <taxon>Sordariomycetes</taxon>
        <taxon>Hypocreomycetidae</taxon>
        <taxon>Hypocreales</taxon>
        <taxon>Bionectriaceae</taxon>
        <taxon>Clonostachys</taxon>
    </lineage>
</organism>
<keyword evidence="2" id="KW-0813">Transport</keyword>
<dbReference type="InterPro" id="IPR004840">
    <property type="entry name" value="Amino_acid_permease_CS"/>
</dbReference>
<evidence type="ECO:0000313" key="8">
    <source>
        <dbReference type="Proteomes" id="UP000766486"/>
    </source>
</evidence>
<name>A0ABY6UKH8_BIOOC</name>
<keyword evidence="8" id="KW-1185">Reference proteome</keyword>
<comment type="caution">
    <text evidence="7">The sequence shown here is derived from an EMBL/GenBank/DDBJ whole genome shotgun (WGS) entry which is preliminary data.</text>
</comment>
<accession>A0ABY6UKH8</accession>
<dbReference type="Proteomes" id="UP000766486">
    <property type="component" value="Unassembled WGS sequence"/>
</dbReference>
<evidence type="ECO:0000256" key="2">
    <source>
        <dbReference type="ARBA" id="ARBA00022448"/>
    </source>
</evidence>
<feature type="transmembrane region" description="Helical" evidence="6">
    <location>
        <begin position="174"/>
        <end position="194"/>
    </location>
</feature>
<dbReference type="Gene3D" id="1.20.1740.10">
    <property type="entry name" value="Amino acid/polyamine transporter I"/>
    <property type="match status" value="1"/>
</dbReference>
<evidence type="ECO:0000313" key="7">
    <source>
        <dbReference type="EMBL" id="VUC31701.1"/>
    </source>
</evidence>
<evidence type="ECO:0000256" key="6">
    <source>
        <dbReference type="SAM" id="Phobius"/>
    </source>
</evidence>
<feature type="transmembrane region" description="Helical" evidence="6">
    <location>
        <begin position="389"/>
        <end position="409"/>
    </location>
</feature>
<gene>
    <name evidence="7" type="ORF">CLO192961_LOCUS305698</name>
</gene>
<keyword evidence="5 6" id="KW-0472">Membrane</keyword>
<evidence type="ECO:0000256" key="3">
    <source>
        <dbReference type="ARBA" id="ARBA00022692"/>
    </source>
</evidence>
<dbReference type="PANTHER" id="PTHR45649:SF27">
    <property type="entry name" value="CHOLINE TRANSPORTER (EUROFUNG)"/>
    <property type="match status" value="1"/>
</dbReference>
<feature type="transmembrane region" description="Helical" evidence="6">
    <location>
        <begin position="49"/>
        <end position="68"/>
    </location>
</feature>
<dbReference type="PIRSF" id="PIRSF006060">
    <property type="entry name" value="AA_transporter"/>
    <property type="match status" value="1"/>
</dbReference>
<feature type="transmembrane region" description="Helical" evidence="6">
    <location>
        <begin position="449"/>
        <end position="474"/>
    </location>
</feature>
<keyword evidence="4 6" id="KW-1133">Transmembrane helix</keyword>
<dbReference type="Pfam" id="PF13520">
    <property type="entry name" value="AA_permease_2"/>
    <property type="match status" value="1"/>
</dbReference>
<dbReference type="PROSITE" id="PS00218">
    <property type="entry name" value="AMINO_ACID_PERMEASE_1"/>
    <property type="match status" value="1"/>
</dbReference>
<dbReference type="EMBL" id="CABFNS010000833">
    <property type="protein sequence ID" value="VUC31701.1"/>
    <property type="molecule type" value="Genomic_DNA"/>
</dbReference>
<feature type="transmembrane region" description="Helical" evidence="6">
    <location>
        <begin position="88"/>
        <end position="109"/>
    </location>
</feature>
<sequence length="522" mass="56365">MPNSTNEIHEATIKGNNIEMQPTSTGQRRHMESMLAQNAQIDEPLQKNFGLVSLAGIGLVAGNVWPALAGSLAASIFNGGPPGAIYEFIIVSICYFAVGTVIAELSSSLPSSAGVHLWASVLAGRKHGRLVGYFAGYWNCLAWIFAAASVSSIASNLCVEIYAYLHPAHQIERWHTLVGYLLLNWLACGLVTTANKIVPRLNVVGLAVLLIGGFTTIIVCAAMMDADAGAAKNHFVWVDWEADIGYPDGFVFVAGMLNGAFAMGTPDATVHLAEEIPFPEINVPKAIAAQYILGFISAFAYLIAILYSIRDYNAVSTASFPIAEIYSQATRRSDVGTTALLILMLVSTVLCTISLHVTFGRTLWTLARVNATPFAKSLGKISASRHMPVAATVTGTVLVSLFGIIYLFSTSAFNSFVASFILMSSSSYIAAAVPYLLQRLKGTFVPGPFFIRGALGHVVHIFACAYMVVWFIIYCFPYSLPTDAESMNYTSLIWGGTTALAGLWWLFDARRTCEWPMRIESG</sequence>
<dbReference type="InterPro" id="IPR002293">
    <property type="entry name" value="AA/rel_permease1"/>
</dbReference>
<evidence type="ECO:0000256" key="1">
    <source>
        <dbReference type="ARBA" id="ARBA00004141"/>
    </source>
</evidence>
<evidence type="ECO:0008006" key="9">
    <source>
        <dbReference type="Google" id="ProtNLM"/>
    </source>
</evidence>
<feature type="transmembrane region" description="Helical" evidence="6">
    <location>
        <begin position="286"/>
        <end position="309"/>
    </location>
</feature>
<feature type="transmembrane region" description="Helical" evidence="6">
    <location>
        <begin position="130"/>
        <end position="154"/>
    </location>
</feature>
<dbReference type="PANTHER" id="PTHR45649">
    <property type="entry name" value="AMINO-ACID PERMEASE BAT1"/>
    <property type="match status" value="1"/>
</dbReference>
<proteinExistence type="predicted"/>
<keyword evidence="3 6" id="KW-0812">Transmembrane</keyword>
<evidence type="ECO:0000256" key="5">
    <source>
        <dbReference type="ARBA" id="ARBA00023136"/>
    </source>
</evidence>
<feature type="transmembrane region" description="Helical" evidence="6">
    <location>
        <begin position="201"/>
        <end position="224"/>
    </location>
</feature>
<feature type="transmembrane region" description="Helical" evidence="6">
    <location>
        <begin position="415"/>
        <end position="437"/>
    </location>
</feature>
<comment type="subcellular location">
    <subcellularLocation>
        <location evidence="1">Membrane</location>
        <topology evidence="1">Multi-pass membrane protein</topology>
    </subcellularLocation>
</comment>